<dbReference type="KEGG" id="str:Sterm_4111"/>
<keyword evidence="3" id="KW-1185">Reference proteome</keyword>
<dbReference type="RefSeq" id="WP_012863518.1">
    <property type="nucleotide sequence ID" value="NC_013517.1"/>
</dbReference>
<dbReference type="InterPro" id="IPR027417">
    <property type="entry name" value="P-loop_NTPase"/>
</dbReference>
<dbReference type="PIRSF" id="PIRSF009320">
    <property type="entry name" value="Nuc_binding_HP_1000"/>
    <property type="match status" value="1"/>
</dbReference>
<dbReference type="Pfam" id="PF13614">
    <property type="entry name" value="AAA_31"/>
    <property type="match status" value="1"/>
</dbReference>
<dbReference type="AlphaFoldDB" id="D1AGJ1"/>
<dbReference type="eggNOG" id="COG1192">
    <property type="taxonomic scope" value="Bacteria"/>
</dbReference>
<accession>D1AGJ1</accession>
<evidence type="ECO:0000259" key="1">
    <source>
        <dbReference type="Pfam" id="PF13614"/>
    </source>
</evidence>
<dbReference type="SUPFAM" id="SSF52540">
    <property type="entry name" value="P-loop containing nucleoside triphosphate hydrolases"/>
    <property type="match status" value="1"/>
</dbReference>
<protein>
    <submittedName>
        <fullName evidence="2">Cobyrinic acid ac-diamide synthase</fullName>
    </submittedName>
</protein>
<dbReference type="Gene3D" id="3.40.50.300">
    <property type="entry name" value="P-loop containing nucleotide triphosphate hydrolases"/>
    <property type="match status" value="1"/>
</dbReference>
<dbReference type="InterPro" id="IPR025669">
    <property type="entry name" value="AAA_dom"/>
</dbReference>
<dbReference type="CDD" id="cd02042">
    <property type="entry name" value="ParAB_family"/>
    <property type="match status" value="1"/>
</dbReference>
<dbReference type="STRING" id="526218.Sterm_4111"/>
<organism evidence="2 3">
    <name type="scientific">Sebaldella termitidis (strain ATCC 33386 / NCTC 11300)</name>
    <dbReference type="NCBI Taxonomy" id="526218"/>
    <lineage>
        <taxon>Bacteria</taxon>
        <taxon>Fusobacteriati</taxon>
        <taxon>Fusobacteriota</taxon>
        <taxon>Fusobacteriia</taxon>
        <taxon>Fusobacteriales</taxon>
        <taxon>Leptotrichiaceae</taxon>
        <taxon>Sebaldella</taxon>
    </lineage>
</organism>
<reference evidence="2 3" key="2">
    <citation type="journal article" date="2010" name="Stand. Genomic Sci.">
        <title>Complete genome sequence of Sebaldella termitidis type strain (NCTC 11300).</title>
        <authorList>
            <person name="Harmon-Smith M."/>
            <person name="Celia L."/>
            <person name="Chertkov O."/>
            <person name="Lapidus A."/>
            <person name="Copeland A."/>
            <person name="Glavina Del Rio T."/>
            <person name="Nolan M."/>
            <person name="Lucas S."/>
            <person name="Tice H."/>
            <person name="Cheng J.F."/>
            <person name="Han C."/>
            <person name="Detter J.C."/>
            <person name="Bruce D."/>
            <person name="Goodwin L."/>
            <person name="Pitluck S."/>
            <person name="Pati A."/>
            <person name="Liolios K."/>
            <person name="Ivanova N."/>
            <person name="Mavromatis K."/>
            <person name="Mikhailova N."/>
            <person name="Chen A."/>
            <person name="Palaniappan K."/>
            <person name="Land M."/>
            <person name="Hauser L."/>
            <person name="Chang Y.J."/>
            <person name="Jeffries C.D."/>
            <person name="Brettin T."/>
            <person name="Goker M."/>
            <person name="Beck B."/>
            <person name="Bristow J."/>
            <person name="Eisen J.A."/>
            <person name="Markowitz V."/>
            <person name="Hugenholtz P."/>
            <person name="Kyrpides N.C."/>
            <person name="Klenk H.P."/>
            <person name="Chen F."/>
        </authorList>
    </citation>
    <scope>NUCLEOTIDE SEQUENCE [LARGE SCALE GENOMIC DNA]</scope>
    <source>
        <strain evidence="3">ATCC 33386 / NCTC 11300</strain>
    </source>
</reference>
<dbReference type="PANTHER" id="PTHR13696:SF99">
    <property type="entry name" value="COBYRINIC ACID AC-DIAMIDE SYNTHASE"/>
    <property type="match status" value="1"/>
</dbReference>
<dbReference type="HOGENOM" id="CLU_037612_1_4_0"/>
<gene>
    <name evidence="2" type="ordered locus">Sterm_4111</name>
</gene>
<dbReference type="PANTHER" id="PTHR13696">
    <property type="entry name" value="P-LOOP CONTAINING NUCLEOSIDE TRIPHOSPHATE HYDROLASE"/>
    <property type="match status" value="1"/>
</dbReference>
<reference evidence="3" key="1">
    <citation type="submission" date="2009-09" db="EMBL/GenBank/DDBJ databases">
        <title>The complete chromosome of Sebaldella termitidis ATCC 33386.</title>
        <authorList>
            <consortium name="US DOE Joint Genome Institute (JGI-PGF)"/>
            <person name="Lucas S."/>
            <person name="Copeland A."/>
            <person name="Lapidus A."/>
            <person name="Glavina del Rio T."/>
            <person name="Dalin E."/>
            <person name="Tice H."/>
            <person name="Bruce D."/>
            <person name="Goodwin L."/>
            <person name="Pitluck S."/>
            <person name="Kyrpides N."/>
            <person name="Mavromatis K."/>
            <person name="Ivanova N."/>
            <person name="Mikhailova N."/>
            <person name="Sims D."/>
            <person name="Meincke L."/>
            <person name="Brettin T."/>
            <person name="Detter J.C."/>
            <person name="Han C."/>
            <person name="Larimer F."/>
            <person name="Land M."/>
            <person name="Hauser L."/>
            <person name="Markowitz V."/>
            <person name="Cheng J.F."/>
            <person name="Hugenholtz P."/>
            <person name="Woyke T."/>
            <person name="Wu D."/>
            <person name="Eisen J.A."/>
        </authorList>
    </citation>
    <scope>NUCLEOTIDE SEQUENCE [LARGE SCALE GENOMIC DNA]</scope>
    <source>
        <strain evidence="3">ATCC 33386 / NCTC 11300</strain>
    </source>
</reference>
<evidence type="ECO:0000313" key="3">
    <source>
        <dbReference type="Proteomes" id="UP000000845"/>
    </source>
</evidence>
<dbReference type="InterPro" id="IPR050678">
    <property type="entry name" value="DNA_Partitioning_ATPase"/>
</dbReference>
<dbReference type="EMBL" id="CP001739">
    <property type="protein sequence ID" value="ACZ10943.1"/>
    <property type="molecule type" value="Genomic_DNA"/>
</dbReference>
<evidence type="ECO:0000313" key="2">
    <source>
        <dbReference type="EMBL" id="ACZ10943.1"/>
    </source>
</evidence>
<name>D1AGJ1_SEBTE</name>
<proteinExistence type="predicted"/>
<feature type="domain" description="AAA" evidence="1">
    <location>
        <begin position="1"/>
        <end position="177"/>
    </location>
</feature>
<sequence length="257" mass="29105">MKILTFANPKGGAGKTVSSINFAYALSRLGYKTLLIDTDPRGGVSICLGMENENTLFDLIKEYNEGFVEDVEKYINHKNGVDVVISDYEIAKFDSYFDADTVSATFIMKNLVSEFFKEYDFIVIDTEGTVNSLTASILYATQDIFIPTQASNLDLTGVRDILGLSKNISRQNAELKIKKVFLIRAKMNTIAFKEFQNSLESFFDEQQFSKVAIRENQDIINAVNSQLDIFTYRNSSNGAIDYRNLVDEYIEELQKEI</sequence>
<dbReference type="Proteomes" id="UP000000845">
    <property type="component" value="Chromosome"/>
</dbReference>